<keyword evidence="5" id="KW-0539">Nucleus</keyword>
<dbReference type="GO" id="GO:0003700">
    <property type="term" value="F:DNA-binding transcription factor activity"/>
    <property type="evidence" value="ECO:0007669"/>
    <property type="project" value="InterPro"/>
</dbReference>
<dbReference type="InterPro" id="IPR036576">
    <property type="entry name" value="WRKY_dom_sf"/>
</dbReference>
<gene>
    <name evidence="8" type="ORF">F3Y22_tig00111522pilonHSYRG00026</name>
</gene>
<dbReference type="GO" id="GO:0043565">
    <property type="term" value="F:sequence-specific DNA binding"/>
    <property type="evidence" value="ECO:0007669"/>
    <property type="project" value="InterPro"/>
</dbReference>
<dbReference type="AlphaFoldDB" id="A0A6A2YHP7"/>
<comment type="subcellular location">
    <subcellularLocation>
        <location evidence="1">Nucleus</location>
    </subcellularLocation>
</comment>
<keyword evidence="9" id="KW-1185">Reference proteome</keyword>
<evidence type="ECO:0000313" key="9">
    <source>
        <dbReference type="Proteomes" id="UP000436088"/>
    </source>
</evidence>
<organism evidence="8 9">
    <name type="scientific">Hibiscus syriacus</name>
    <name type="common">Rose of Sharon</name>
    <dbReference type="NCBI Taxonomy" id="106335"/>
    <lineage>
        <taxon>Eukaryota</taxon>
        <taxon>Viridiplantae</taxon>
        <taxon>Streptophyta</taxon>
        <taxon>Embryophyta</taxon>
        <taxon>Tracheophyta</taxon>
        <taxon>Spermatophyta</taxon>
        <taxon>Magnoliopsida</taxon>
        <taxon>eudicotyledons</taxon>
        <taxon>Gunneridae</taxon>
        <taxon>Pentapetalae</taxon>
        <taxon>rosids</taxon>
        <taxon>malvids</taxon>
        <taxon>Malvales</taxon>
        <taxon>Malvaceae</taxon>
        <taxon>Malvoideae</taxon>
        <taxon>Hibiscus</taxon>
    </lineage>
</organism>
<dbReference type="Pfam" id="PF03106">
    <property type="entry name" value="WRKY"/>
    <property type="match status" value="1"/>
</dbReference>
<evidence type="ECO:0000256" key="6">
    <source>
        <dbReference type="SAM" id="Coils"/>
    </source>
</evidence>
<dbReference type="PROSITE" id="PS50811">
    <property type="entry name" value="WRKY"/>
    <property type="match status" value="1"/>
</dbReference>
<dbReference type="SMART" id="SM00774">
    <property type="entry name" value="WRKY"/>
    <property type="match status" value="1"/>
</dbReference>
<dbReference type="GO" id="GO:0005634">
    <property type="term" value="C:nucleus"/>
    <property type="evidence" value="ECO:0007669"/>
    <property type="project" value="UniProtKB-SubCell"/>
</dbReference>
<protein>
    <recommendedName>
        <fullName evidence="7">WRKY domain-containing protein</fullName>
    </recommendedName>
</protein>
<name>A0A6A2YHP7_HIBSY</name>
<dbReference type="InterPro" id="IPR003657">
    <property type="entry name" value="WRKY_dom"/>
</dbReference>
<proteinExistence type="predicted"/>
<reference evidence="8" key="1">
    <citation type="submission" date="2019-09" db="EMBL/GenBank/DDBJ databases">
        <title>Draft genome information of white flower Hibiscus syriacus.</title>
        <authorList>
            <person name="Kim Y.-M."/>
        </authorList>
    </citation>
    <scope>NUCLEOTIDE SEQUENCE [LARGE SCALE GENOMIC DNA]</scope>
    <source>
        <strain evidence="8">YM2019G1</strain>
    </source>
</reference>
<dbReference type="Gene3D" id="2.20.25.80">
    <property type="entry name" value="WRKY domain"/>
    <property type="match status" value="1"/>
</dbReference>
<feature type="domain" description="WRKY" evidence="7">
    <location>
        <begin position="268"/>
        <end position="319"/>
    </location>
</feature>
<evidence type="ECO:0000259" key="7">
    <source>
        <dbReference type="PROSITE" id="PS50811"/>
    </source>
</evidence>
<keyword evidence="2" id="KW-0805">Transcription regulation</keyword>
<evidence type="ECO:0000256" key="1">
    <source>
        <dbReference type="ARBA" id="ARBA00004123"/>
    </source>
</evidence>
<feature type="coiled-coil region" evidence="6">
    <location>
        <begin position="238"/>
        <end position="265"/>
    </location>
</feature>
<evidence type="ECO:0000256" key="2">
    <source>
        <dbReference type="ARBA" id="ARBA00023015"/>
    </source>
</evidence>
<evidence type="ECO:0000256" key="3">
    <source>
        <dbReference type="ARBA" id="ARBA00023125"/>
    </source>
</evidence>
<sequence length="319" mass="35777">MDSAWVDTTLDLNINPCQSRNNKAMSGVLVEELNRVSAENKRLTEMLTVLCEQYYALQHQFNQVKSKTSKNEAPSKKRKSECEDYTNHVIGFSETALAMKSGAKIPRNCEGWISVEEIWSKGHRDSPCPRAYSGAPLPQIVQLRKSHFRPSCKPKYDKKIYCHVSPSSNRGSASAQTKASAPRVTLDLMQLAGLGDDTQNPAQLIDAPAIHQLLVHQMAASLTRDPHFTAALAAAISGRVVETELENLQKENQRLRLLLEAMSSKYKLDFQIVKDGFQWRKYGQKVTKNKPSPRAYFKCSVAPGCPVKKKVQRCVEDEL</sequence>
<accession>A0A6A2YHP7</accession>
<comment type="caution">
    <text evidence="8">The sequence shown here is derived from an EMBL/GenBank/DDBJ whole genome shotgun (WGS) entry which is preliminary data.</text>
</comment>
<dbReference type="EMBL" id="VEPZ02001361">
    <property type="protein sequence ID" value="KAE8677369.1"/>
    <property type="molecule type" value="Genomic_DNA"/>
</dbReference>
<evidence type="ECO:0000256" key="4">
    <source>
        <dbReference type="ARBA" id="ARBA00023163"/>
    </source>
</evidence>
<dbReference type="PANTHER" id="PTHR31429:SF38">
    <property type="entry name" value="WRKY TRANSCRIPTION FACTOR 40-RELATED"/>
    <property type="match status" value="1"/>
</dbReference>
<dbReference type="InterPro" id="IPR044810">
    <property type="entry name" value="WRKY_plant"/>
</dbReference>
<keyword evidence="6" id="KW-0175">Coiled coil</keyword>
<dbReference type="Proteomes" id="UP000436088">
    <property type="component" value="Unassembled WGS sequence"/>
</dbReference>
<keyword evidence="4" id="KW-0804">Transcription</keyword>
<keyword evidence="3" id="KW-0238">DNA-binding</keyword>
<evidence type="ECO:0000256" key="5">
    <source>
        <dbReference type="ARBA" id="ARBA00023242"/>
    </source>
</evidence>
<dbReference type="SUPFAM" id="SSF118290">
    <property type="entry name" value="WRKY DNA-binding domain"/>
    <property type="match status" value="1"/>
</dbReference>
<dbReference type="PANTHER" id="PTHR31429">
    <property type="entry name" value="WRKY TRANSCRIPTION FACTOR 36-RELATED"/>
    <property type="match status" value="1"/>
</dbReference>
<evidence type="ECO:0000313" key="8">
    <source>
        <dbReference type="EMBL" id="KAE8677369.1"/>
    </source>
</evidence>